<accession>A0A4V2PHW1</accession>
<dbReference type="SUPFAM" id="SSF46689">
    <property type="entry name" value="Homeodomain-like"/>
    <property type="match status" value="1"/>
</dbReference>
<dbReference type="EMBL" id="SMFZ01000002">
    <property type="protein sequence ID" value="TCK21976.1"/>
    <property type="molecule type" value="Genomic_DNA"/>
</dbReference>
<dbReference type="Pfam" id="PF14525">
    <property type="entry name" value="AraC_binding_2"/>
    <property type="match status" value="1"/>
</dbReference>
<evidence type="ECO:0000256" key="1">
    <source>
        <dbReference type="ARBA" id="ARBA00023015"/>
    </source>
</evidence>
<comment type="caution">
    <text evidence="5">The sequence shown here is derived from an EMBL/GenBank/DDBJ whole genome shotgun (WGS) entry which is preliminary data.</text>
</comment>
<reference evidence="5 6" key="1">
    <citation type="submission" date="2019-03" db="EMBL/GenBank/DDBJ databases">
        <title>Sequencing the genomes of 1000 actinobacteria strains.</title>
        <authorList>
            <person name="Klenk H.-P."/>
        </authorList>
    </citation>
    <scope>NUCLEOTIDE SEQUENCE [LARGE SCALE GENOMIC DNA]</scope>
    <source>
        <strain evidence="5 6">DSM 44969</strain>
    </source>
</reference>
<dbReference type="InterPro" id="IPR018062">
    <property type="entry name" value="HTH_AraC-typ_CS"/>
</dbReference>
<dbReference type="InterPro" id="IPR009057">
    <property type="entry name" value="Homeodomain-like_sf"/>
</dbReference>
<dbReference type="GO" id="GO:0043565">
    <property type="term" value="F:sequence-specific DNA binding"/>
    <property type="evidence" value="ECO:0007669"/>
    <property type="project" value="InterPro"/>
</dbReference>
<proteinExistence type="predicted"/>
<keyword evidence="1" id="KW-0805">Transcription regulation</keyword>
<evidence type="ECO:0000313" key="5">
    <source>
        <dbReference type="EMBL" id="TCK21976.1"/>
    </source>
</evidence>
<evidence type="ECO:0000259" key="4">
    <source>
        <dbReference type="PROSITE" id="PS01124"/>
    </source>
</evidence>
<dbReference type="PROSITE" id="PS00041">
    <property type="entry name" value="HTH_ARAC_FAMILY_1"/>
    <property type="match status" value="1"/>
</dbReference>
<protein>
    <submittedName>
        <fullName evidence="5">AraC family transcriptional regulator</fullName>
    </submittedName>
</protein>
<dbReference type="SMART" id="SM00342">
    <property type="entry name" value="HTH_ARAC"/>
    <property type="match status" value="1"/>
</dbReference>
<evidence type="ECO:0000313" key="6">
    <source>
        <dbReference type="Proteomes" id="UP000295560"/>
    </source>
</evidence>
<organism evidence="5 6">
    <name type="scientific">Pseudonocardia endophytica</name>
    <dbReference type="NCBI Taxonomy" id="401976"/>
    <lineage>
        <taxon>Bacteria</taxon>
        <taxon>Bacillati</taxon>
        <taxon>Actinomycetota</taxon>
        <taxon>Actinomycetes</taxon>
        <taxon>Pseudonocardiales</taxon>
        <taxon>Pseudonocardiaceae</taxon>
        <taxon>Pseudonocardia</taxon>
    </lineage>
</organism>
<keyword evidence="3" id="KW-0804">Transcription</keyword>
<dbReference type="Gene3D" id="1.10.10.60">
    <property type="entry name" value="Homeodomain-like"/>
    <property type="match status" value="1"/>
</dbReference>
<dbReference type="AlphaFoldDB" id="A0A4V2PHW1"/>
<dbReference type="InterPro" id="IPR035418">
    <property type="entry name" value="AraC-bd_2"/>
</dbReference>
<evidence type="ECO:0000256" key="2">
    <source>
        <dbReference type="ARBA" id="ARBA00023125"/>
    </source>
</evidence>
<feature type="domain" description="HTH araC/xylS-type" evidence="4">
    <location>
        <begin position="209"/>
        <end position="308"/>
    </location>
</feature>
<dbReference type="PANTHER" id="PTHR46796">
    <property type="entry name" value="HTH-TYPE TRANSCRIPTIONAL ACTIVATOR RHAS-RELATED"/>
    <property type="match status" value="1"/>
</dbReference>
<dbReference type="PANTHER" id="PTHR46796:SF6">
    <property type="entry name" value="ARAC SUBFAMILY"/>
    <property type="match status" value="1"/>
</dbReference>
<keyword evidence="2" id="KW-0238">DNA-binding</keyword>
<dbReference type="InterPro" id="IPR050204">
    <property type="entry name" value="AraC_XylS_family_regulators"/>
</dbReference>
<dbReference type="Proteomes" id="UP000295560">
    <property type="component" value="Unassembled WGS sequence"/>
</dbReference>
<name>A0A4V2PHW1_PSEEN</name>
<evidence type="ECO:0000256" key="3">
    <source>
        <dbReference type="ARBA" id="ARBA00023163"/>
    </source>
</evidence>
<sequence>MTRRIEEVPTTGMSSSEEWADIVSRWHDGWRVQPGGSWNSPHVASYCLGEVTVVGCRTGACAGSRVADRDGTDKGRADVAVLVLHSGREIVEEGSRQVLLSAGDAIIWDTRMSGRFAVDDSVDKSTIFLPRAVVESWVPSLDRLMVRGPVPAACTTALRGLLRGVAETPSAELERQNAEILASALRETAFLALSGLEPVAANRGGRFWNALTRTIETRLPLAPTAEELAVELSVSVRTVYQVFADNGTTVRAYIKRRRLARAREELLDSRRDDSVATIARRWGFVDQSAFTKAFRQQFDITPSMVKRSAARG</sequence>
<dbReference type="OrthoDB" id="9799345at2"/>
<dbReference type="RefSeq" id="WP_132430652.1">
    <property type="nucleotide sequence ID" value="NZ_SMFZ01000002.1"/>
</dbReference>
<gene>
    <name evidence="5" type="ORF">EV378_5973</name>
</gene>
<dbReference type="GO" id="GO:0003700">
    <property type="term" value="F:DNA-binding transcription factor activity"/>
    <property type="evidence" value="ECO:0007669"/>
    <property type="project" value="InterPro"/>
</dbReference>
<keyword evidence="6" id="KW-1185">Reference proteome</keyword>
<dbReference type="PROSITE" id="PS01124">
    <property type="entry name" value="HTH_ARAC_FAMILY_2"/>
    <property type="match status" value="1"/>
</dbReference>
<dbReference type="Pfam" id="PF12833">
    <property type="entry name" value="HTH_18"/>
    <property type="match status" value="1"/>
</dbReference>
<dbReference type="InterPro" id="IPR018060">
    <property type="entry name" value="HTH_AraC"/>
</dbReference>